<protein>
    <submittedName>
        <fullName evidence="1">DUF4249 family protein</fullName>
    </submittedName>
</protein>
<accession>A0AA49JGF7</accession>
<dbReference type="PROSITE" id="PS51257">
    <property type="entry name" value="PROKAR_LIPOPROTEIN"/>
    <property type="match status" value="1"/>
</dbReference>
<dbReference type="InterPro" id="IPR025345">
    <property type="entry name" value="DUF4249"/>
</dbReference>
<proteinExistence type="predicted"/>
<organism evidence="1">
    <name type="scientific">Roseihalotalea indica</name>
    <dbReference type="NCBI Taxonomy" id="2867963"/>
    <lineage>
        <taxon>Bacteria</taxon>
        <taxon>Pseudomonadati</taxon>
        <taxon>Bacteroidota</taxon>
        <taxon>Cytophagia</taxon>
        <taxon>Cytophagales</taxon>
        <taxon>Catalimonadaceae</taxon>
        <taxon>Roseihalotalea</taxon>
    </lineage>
</organism>
<name>A0AA49JGF7_9BACT</name>
<reference evidence="1" key="2">
    <citation type="journal article" date="2024" name="Antonie Van Leeuwenhoek">
        <title>Roseihalotalea indica gen. nov., sp. nov., a halophilic Bacteroidetes from mesopelagic Southwest Indian Ocean with higher carbohydrate metabolic potential.</title>
        <authorList>
            <person name="Chen B."/>
            <person name="Zhang M."/>
            <person name="Lin D."/>
            <person name="Ye J."/>
            <person name="Tang K."/>
        </authorList>
    </citation>
    <scope>NUCLEOTIDE SEQUENCE</scope>
    <source>
        <strain evidence="1">TK19036</strain>
    </source>
</reference>
<dbReference type="AlphaFoldDB" id="A0AA49JGF7"/>
<evidence type="ECO:0000313" key="1">
    <source>
        <dbReference type="EMBL" id="WKN37179.1"/>
    </source>
</evidence>
<reference evidence="1" key="1">
    <citation type="journal article" date="2023" name="Comput. Struct. Biotechnol. J.">
        <title>Discovery of a novel marine Bacteroidetes with a rich repertoire of carbohydrate-active enzymes.</title>
        <authorList>
            <person name="Chen B."/>
            <person name="Liu G."/>
            <person name="Chen Q."/>
            <person name="Wang H."/>
            <person name="Liu L."/>
            <person name="Tang K."/>
        </authorList>
    </citation>
    <scope>NUCLEOTIDE SEQUENCE</scope>
    <source>
        <strain evidence="1">TK19036</strain>
    </source>
</reference>
<dbReference type="Pfam" id="PF14054">
    <property type="entry name" value="DUF4249"/>
    <property type="match status" value="1"/>
</dbReference>
<dbReference type="EMBL" id="CP120682">
    <property type="protein sequence ID" value="WKN37179.1"/>
    <property type="molecule type" value="Genomic_DNA"/>
</dbReference>
<sequence length="281" mass="31734">MRTASLFCVILSLIGLSCREQITLDLPNDDPQLVIEGYVTYWEATPERNGARVKLTTTGNYYNSDVDNPVSDAVVSILHEESQQQFTLVEQEDSAGLYVNNQIPIDSGNTYTLTVAYQNQTYEGSGTVMPVAELDSFSYRYLEDLLFLDDGYYFFFSGRTPKERGINYYRFMIYEDDSLYNTPGDLLIQNDEFLSAQIDTLQLANYAFELGDSVRIEMFSLNPRMYDYYGELQELLFNDGGLFSGPPRNPTSTMRNVNDPENPPLGFFQVSSALSGGAVID</sequence>
<gene>
    <name evidence="1" type="ORF">K4G66_00465</name>
</gene>